<evidence type="ECO:0000313" key="4">
    <source>
        <dbReference type="EMBL" id="CUV56183.1"/>
    </source>
</evidence>
<evidence type="ECO:0000313" key="3">
    <source>
        <dbReference type="EMBL" id="CUV46698.1"/>
    </source>
</evidence>
<dbReference type="EMBL" id="LN899820">
    <property type="protein sequence ID" value="CUV56183.1"/>
    <property type="molecule type" value="Genomic_DNA"/>
</dbReference>
<evidence type="ECO:0000313" key="1">
    <source>
        <dbReference type="EMBL" id="CUV16662.1"/>
    </source>
</evidence>
<proteinExistence type="predicted"/>
<reference evidence="1" key="1">
    <citation type="submission" date="2015-10" db="EMBL/GenBank/DDBJ databases">
        <authorList>
            <person name="Gilbert D.G."/>
        </authorList>
    </citation>
    <scope>NUCLEOTIDE SEQUENCE</scope>
    <source>
        <strain evidence="1">Phyl III-seqv23</strain>
    </source>
</reference>
<gene>
    <name evidence="1" type="ORF">PSS4_v1_160067</name>
    <name evidence="2" type="ORF">RUN1985_v1_280073</name>
    <name evidence="4" type="ORF">RUN215_v1_680006</name>
    <name evidence="3" type="ORF">TO10_v1_650048</name>
</gene>
<name>A0A0S4U341_RALSL</name>
<protein>
    <submittedName>
        <fullName evidence="1">Uncharacterized protein</fullName>
    </submittedName>
</protein>
<accession>A0A0S4U341</accession>
<sequence>MAAEAAFWVHHRHREHTTFVACCALEDALAHTAYPAPSNAYRFKELMALANQAGKLSDAWARSRMRAFEDMAMRLRDSSQATDRAVKPCTTRVCGTRSEAVGTHYTPVRIRTQARMRSGYKDKRTSLRL</sequence>
<evidence type="ECO:0000313" key="2">
    <source>
        <dbReference type="EMBL" id="CUV28758.1"/>
    </source>
</evidence>
<organism evidence="1">
    <name type="scientific">Ralstonia solanacearum</name>
    <name type="common">Pseudomonas solanacearum</name>
    <dbReference type="NCBI Taxonomy" id="305"/>
    <lineage>
        <taxon>Bacteria</taxon>
        <taxon>Pseudomonadati</taxon>
        <taxon>Pseudomonadota</taxon>
        <taxon>Betaproteobacteria</taxon>
        <taxon>Burkholderiales</taxon>
        <taxon>Burkholderiaceae</taxon>
        <taxon>Ralstonia</taxon>
        <taxon>Ralstonia solanacearum species complex</taxon>
    </lineage>
</organism>
<dbReference type="EMBL" id="LN899824">
    <property type="protein sequence ID" value="CUV28758.1"/>
    <property type="molecule type" value="Genomic_DNA"/>
</dbReference>
<dbReference type="EMBL" id="LN899821">
    <property type="protein sequence ID" value="CUV16662.1"/>
    <property type="molecule type" value="Genomic_DNA"/>
</dbReference>
<dbReference type="EMBL" id="LN899827">
    <property type="protein sequence ID" value="CUV46698.1"/>
    <property type="molecule type" value="Genomic_DNA"/>
</dbReference>
<dbReference type="AlphaFoldDB" id="A0A0S4U341"/>